<accession>A0A1W6L7M4</accession>
<dbReference type="STRING" id="946333.A4W93_10750"/>
<protein>
    <submittedName>
        <fullName evidence="1">Uncharacterized protein</fullName>
    </submittedName>
</protein>
<dbReference type="KEGG" id="rgu:A4W93_10750"/>
<reference evidence="1 2" key="1">
    <citation type="submission" date="2016-04" db="EMBL/GenBank/DDBJ databases">
        <title>Complete genome sequence of natural rubber-degrading, novel Gram-negative bacterium, Rhizobacter gummiphilus strain NS21.</title>
        <authorList>
            <person name="Tabata M."/>
            <person name="Kasai D."/>
            <person name="Fukuda M."/>
        </authorList>
    </citation>
    <scope>NUCLEOTIDE SEQUENCE [LARGE SCALE GENOMIC DNA]</scope>
    <source>
        <strain evidence="1 2">NS21</strain>
    </source>
</reference>
<organism evidence="1 2">
    <name type="scientific">Piscinibacter gummiphilus</name>
    <dbReference type="NCBI Taxonomy" id="946333"/>
    <lineage>
        <taxon>Bacteria</taxon>
        <taxon>Pseudomonadati</taxon>
        <taxon>Pseudomonadota</taxon>
        <taxon>Betaproteobacteria</taxon>
        <taxon>Burkholderiales</taxon>
        <taxon>Sphaerotilaceae</taxon>
        <taxon>Piscinibacter</taxon>
    </lineage>
</organism>
<keyword evidence="2" id="KW-1185">Reference proteome</keyword>
<evidence type="ECO:0000313" key="2">
    <source>
        <dbReference type="Proteomes" id="UP000193427"/>
    </source>
</evidence>
<dbReference type="OrthoDB" id="8562153at2"/>
<evidence type="ECO:0000313" key="1">
    <source>
        <dbReference type="EMBL" id="ARN20341.1"/>
    </source>
</evidence>
<sequence>MNNHRPGPAPNLDALEARFALRATARLTEQADALPQDITERLRVAREQAVQRARALRTQTAAATAPSQAGPVLTWPGAGSDSGGGWWVKLGAILPLVALVAGLVLIQDWHGSNQISAAAEIDASLLADDLPPSAYSDPGFLEFLKSPQD</sequence>
<dbReference type="Proteomes" id="UP000193427">
    <property type="component" value="Chromosome"/>
</dbReference>
<dbReference type="EMBL" id="CP015118">
    <property type="protein sequence ID" value="ARN20341.1"/>
    <property type="molecule type" value="Genomic_DNA"/>
</dbReference>
<name>A0A1W6L7M4_9BURK</name>
<dbReference type="RefSeq" id="WP_085750612.1">
    <property type="nucleotide sequence ID" value="NZ_BSPR01000023.1"/>
</dbReference>
<dbReference type="AlphaFoldDB" id="A0A1W6L7M4"/>
<dbReference type="Pfam" id="PF12279">
    <property type="entry name" value="DUF3619"/>
    <property type="match status" value="1"/>
</dbReference>
<gene>
    <name evidence="1" type="ORF">A4W93_10750</name>
</gene>
<proteinExistence type="predicted"/>
<dbReference type="InterPro" id="IPR022064">
    <property type="entry name" value="DUF3619"/>
</dbReference>